<feature type="region of interest" description="Knob domain" evidence="7">
    <location>
        <begin position="663"/>
        <end position="758"/>
    </location>
</feature>
<dbReference type="Pfam" id="PF18101">
    <property type="entry name" value="Pan3_CK"/>
    <property type="match status" value="1"/>
</dbReference>
<dbReference type="HAMAP" id="MF_03181">
    <property type="entry name" value="PAN3"/>
    <property type="match status" value="1"/>
</dbReference>
<comment type="subcellular location">
    <subcellularLocation>
        <location evidence="1 7">Cytoplasm</location>
    </subcellularLocation>
</comment>
<evidence type="ECO:0000313" key="11">
    <source>
        <dbReference type="EMBL" id="KAL0640192.1"/>
    </source>
</evidence>
<dbReference type="Proteomes" id="UP001447188">
    <property type="component" value="Unassembled WGS sequence"/>
</dbReference>
<gene>
    <name evidence="7 11" type="primary">PAN3</name>
    <name evidence="11" type="ORF">Q9L58_000750</name>
</gene>
<keyword evidence="8" id="KW-0862">Zinc</keyword>
<comment type="function">
    <text evidence="7">Regulatory subunit of the poly(A)-nuclease (PAN) deadenylation complex, one of two cytoplasmic mRNA deadenylases involved in mRNA turnover. PAN specifically shortens poly(A) tails of RNA and the activity is stimulated by poly(A)-binding protein PAB1. PAN deadenylation is followed by rapid degradation of the shortened mRNA tails by the CCR4-NOT complex. Deadenylated mRNAs are then degraded by two alternative mechanisms, namely exosome-mediated 3'-5' exonucleolytic degradation, or deadenlyation-dependent mRNA decaping and subsequent 5'-3' exonucleolytic degradation by XRN1. May also be involved in post-transcriptional maturation of mRNA poly(A) tails. PAN3 acts as a positive regulator for PAN activity, recruiting the catalytic subunit PAN2 to mRNA via its interaction with RNA and with PAB1.</text>
</comment>
<dbReference type="Gene3D" id="1.10.287.3700">
    <property type="match status" value="1"/>
</dbReference>
<evidence type="ECO:0000259" key="10">
    <source>
        <dbReference type="PROSITE" id="PS50103"/>
    </source>
</evidence>
<feature type="compositionally biased region" description="Low complexity" evidence="9">
    <location>
        <begin position="54"/>
        <end position="63"/>
    </location>
</feature>
<proteinExistence type="inferred from homology"/>
<dbReference type="PANTHER" id="PTHR12272:SF11">
    <property type="entry name" value="PAN2-PAN3 DEADENYLATION COMPLEX SUBUNIT PAN3"/>
    <property type="match status" value="1"/>
</dbReference>
<feature type="coiled-coil region" evidence="7">
    <location>
        <begin position="624"/>
        <end position="662"/>
    </location>
</feature>
<reference evidence="11 12" key="1">
    <citation type="submission" date="2024-02" db="EMBL/GenBank/DDBJ databases">
        <title>Discinaceae phylogenomics.</title>
        <authorList>
            <person name="Dirks A.C."/>
            <person name="James T.Y."/>
        </authorList>
    </citation>
    <scope>NUCLEOTIDE SEQUENCE [LARGE SCALE GENOMIC DNA]</scope>
    <source>
        <strain evidence="11 12">ACD0624</strain>
    </source>
</reference>
<keyword evidence="2 7" id="KW-0963">Cytoplasm</keyword>
<evidence type="ECO:0000256" key="1">
    <source>
        <dbReference type="ARBA" id="ARBA00004496"/>
    </source>
</evidence>
<name>A0ABR3GWB8_9PEZI</name>
<dbReference type="Pfam" id="PF25586">
    <property type="entry name" value="zf-CCCH_PAN3"/>
    <property type="match status" value="1"/>
</dbReference>
<keyword evidence="8" id="KW-0863">Zinc-finger</keyword>
<comment type="domain">
    <text evidence="7">Contains a pseudokinase domain. The protein kinase domain is predicted to be catalytically inactive because some of the residues important for catalytic activity are substituted and it lacks the equivalent of the binding site for a peptide substrate. However, it has retained an ATP-binding site and ATP-binding is required for mRNA degradation, stimulating the activity of the PAN2 nuclease in vitro. The nucleotide-binding site is juxtaposed to the RNase active site of PAN2 in the complex and may actually bind nucleosides of a poly(A) RNA rather than ATP, feeding the poly(A)-tail to the active site of the deadenylase and thus increasing the efficiency with which this distributive enzyme degrades oligo(A) RNAs.</text>
</comment>
<dbReference type="InterPro" id="IPR011009">
    <property type="entry name" value="Kinase-like_dom_sf"/>
</dbReference>
<dbReference type="Gene3D" id="6.10.250.3160">
    <property type="match status" value="1"/>
</dbReference>
<feature type="zinc finger region" description="C3H1-type" evidence="8">
    <location>
        <begin position="92"/>
        <end position="121"/>
    </location>
</feature>
<dbReference type="Gene3D" id="1.10.510.10">
    <property type="entry name" value="Transferase(Phosphotransferase) domain 1"/>
    <property type="match status" value="1"/>
</dbReference>
<dbReference type="PANTHER" id="PTHR12272">
    <property type="entry name" value="DEADENYLATION COMPLEX SUBUNIT PAN3"/>
    <property type="match status" value="1"/>
</dbReference>
<evidence type="ECO:0000256" key="5">
    <source>
        <dbReference type="ARBA" id="ARBA00022840"/>
    </source>
</evidence>
<evidence type="ECO:0000256" key="6">
    <source>
        <dbReference type="ARBA" id="ARBA00023054"/>
    </source>
</evidence>
<evidence type="ECO:0000313" key="12">
    <source>
        <dbReference type="Proteomes" id="UP001447188"/>
    </source>
</evidence>
<evidence type="ECO:0000256" key="4">
    <source>
        <dbReference type="ARBA" id="ARBA00022741"/>
    </source>
</evidence>
<feature type="compositionally biased region" description="Polar residues" evidence="9">
    <location>
        <begin position="164"/>
        <end position="178"/>
    </location>
</feature>
<organism evidence="11 12">
    <name type="scientific">Discina gigas</name>
    <dbReference type="NCBI Taxonomy" id="1032678"/>
    <lineage>
        <taxon>Eukaryota</taxon>
        <taxon>Fungi</taxon>
        <taxon>Dikarya</taxon>
        <taxon>Ascomycota</taxon>
        <taxon>Pezizomycotina</taxon>
        <taxon>Pezizomycetes</taxon>
        <taxon>Pezizales</taxon>
        <taxon>Discinaceae</taxon>
        <taxon>Discina</taxon>
    </lineage>
</organism>
<feature type="region of interest" description="Disordered" evidence="9">
    <location>
        <begin position="1"/>
        <end position="93"/>
    </location>
</feature>
<comment type="caution">
    <text evidence="11">The sequence shown here is derived from an EMBL/GenBank/DDBJ whole genome shotgun (WGS) entry which is preliminary data.</text>
</comment>
<dbReference type="InterPro" id="IPR041332">
    <property type="entry name" value="Pan3_CK"/>
</dbReference>
<feature type="region of interest" description="Disordered" evidence="9">
    <location>
        <begin position="118"/>
        <end position="178"/>
    </location>
</feature>
<dbReference type="Gene3D" id="1.20.5.5160">
    <property type="match status" value="1"/>
</dbReference>
<evidence type="ECO:0000256" key="9">
    <source>
        <dbReference type="SAM" id="MobiDB-lite"/>
    </source>
</evidence>
<keyword evidence="4 7" id="KW-0547">Nucleotide-binding</keyword>
<keyword evidence="5 7" id="KW-0067">ATP-binding</keyword>
<accession>A0ABR3GWB8</accession>
<keyword evidence="8" id="KW-0479">Metal-binding</keyword>
<evidence type="ECO:0000256" key="2">
    <source>
        <dbReference type="ARBA" id="ARBA00022490"/>
    </source>
</evidence>
<evidence type="ECO:0000256" key="7">
    <source>
        <dbReference type="HAMAP-Rule" id="MF_03181"/>
    </source>
</evidence>
<evidence type="ECO:0000256" key="8">
    <source>
        <dbReference type="PROSITE-ProRule" id="PRU00723"/>
    </source>
</evidence>
<dbReference type="SUPFAM" id="SSF56112">
    <property type="entry name" value="Protein kinase-like (PK-like)"/>
    <property type="match status" value="1"/>
</dbReference>
<dbReference type="PROSITE" id="PS50103">
    <property type="entry name" value="ZF_C3H1"/>
    <property type="match status" value="1"/>
</dbReference>
<feature type="binding site" evidence="7">
    <location>
        <position position="411"/>
    </location>
    <ligand>
        <name>ATP</name>
        <dbReference type="ChEBI" id="CHEBI:30616"/>
    </ligand>
</feature>
<comment type="caution">
    <text evidence="7">Lacks conserved residue(s) required for the propagation of feature annotation.</text>
</comment>
<sequence>MTERPSTATGSNRNFNQPLASPLRPNTSGGPGISVTGASPTRSRTPPPNENRRSISGVSSSSSPRPKAKGPLRTNPPSFTPRLPAGSNSEAESTNTFCRNITIYGYCRFEDKGCAFNHDPHSQKQQSGSGRGKFNVDSPSFTPATPPKKTISPNVADAAPFTPKHSTGNTLSRTSSGASRADVIGVATPPVAPQFQDSNNGYSIPHTVDQQQQNYHQMQHGFDSIGLAENVYSPTKSRRRANKLKTAATSAMNAYDYAVGQQPVNPYAQTGADMFFQQPQTYTPLLPYHRYAPLAPFPQKLQPFQKTIHGFFMSDNLREELQRKAEATLQSLPSNPVLFRFPSVSIKVNKIDTDYFHRGEGVSSILPPQVEEFHSLVPLDTSNQKSAQVFGYPSWVYKAFSNEDGHAWTLRRVEGFRLSNEADIRIIQRWKKVLSANIVTIHNAWTTTKFGDSSIIFVYDYHPLSKTLAETHFGPSPRYTTPRHGPVGPIVPEQVLWSYIVQIASALKAIHSAGLAARVIEPSKILVTSKMRIRLNCCGILDVIHPDTIRTQDMVREAQLEDLAQLGRLMLSIACNTPSAIHAFPKSIDYIGRHYSMHLRDSICFLLATGTTKNVDEFIKSIAVQAFQNFDSALHYEDSLESELSRELENGRLVRLLCKFGFINERPEYDHDPRWSETGDRYFLKLFRDYVFHSVDENNHPVVDIAHVLICLNKLDAGVDEKIMLVSRDQMNCFVVTYKELKRQVESCFQDLNKSNRR</sequence>
<feature type="binding site" evidence="7">
    <location>
        <begin position="523"/>
        <end position="524"/>
    </location>
    <ligand>
        <name>ATP</name>
        <dbReference type="ChEBI" id="CHEBI:30616"/>
    </ligand>
</feature>
<keyword evidence="3 7" id="KW-0507">mRNA processing</keyword>
<comment type="similarity">
    <text evidence="7">Belongs to the protein kinase superfamily. PAN3 family.</text>
</comment>
<dbReference type="EMBL" id="JBBBZM010000005">
    <property type="protein sequence ID" value="KAL0640192.1"/>
    <property type="molecule type" value="Genomic_DNA"/>
</dbReference>
<keyword evidence="12" id="KW-1185">Reference proteome</keyword>
<feature type="compositionally biased region" description="Polar residues" evidence="9">
    <location>
        <begin position="1"/>
        <end position="28"/>
    </location>
</feature>
<dbReference type="InterPro" id="IPR030844">
    <property type="entry name" value="PAN3"/>
</dbReference>
<comment type="subunit">
    <text evidence="7">Homodimer. Forms a heterotrimer with a catalytic subunit PAN2 to form the poly(A)-nuclease (PAN) deadenylation complex. Interacts (via PAM-2 motif) with poly(A)-binding protein PAB1 (via PABC domain), conferring substrate specificity of the enzyme complex.</text>
</comment>
<feature type="binding site" evidence="7">
    <location>
        <begin position="460"/>
        <end position="467"/>
    </location>
    <ligand>
        <name>ATP</name>
        <dbReference type="ChEBI" id="CHEBI:30616"/>
    </ligand>
</feature>
<keyword evidence="6 7" id="KW-0175">Coiled coil</keyword>
<dbReference type="InterPro" id="IPR000571">
    <property type="entry name" value="Znf_CCCH"/>
</dbReference>
<comment type="domain">
    <text evidence="7">The pseudokinase domain, the coiled-coil (CC), and C-terminal knob domain (CK) form a structural unit (PKC) that forms an extensive high-affinity interaction surface for PAN2.</text>
</comment>
<evidence type="ECO:0000256" key="3">
    <source>
        <dbReference type="ARBA" id="ARBA00022664"/>
    </source>
</evidence>
<feature type="domain" description="C3H1-type" evidence="10">
    <location>
        <begin position="92"/>
        <end position="121"/>
    </location>
</feature>
<comment type="domain">
    <text evidence="7">The N-terminal zinc finger binds to poly(A) RNA.</text>
</comment>
<protein>
    <recommendedName>
        <fullName evidence="7">PAN2-PAN3 deadenylation complex subunit PAN3</fullName>
    </recommendedName>
    <alternativeName>
        <fullName evidence="7">PAB1P-dependent poly(A)-specific ribonuclease</fullName>
    </alternativeName>
    <alternativeName>
        <fullName evidence="7">Poly(A)-nuclease deadenylation complex subunit 3</fullName>
        <shortName evidence="7">PAN deadenylation complex subunit 3</shortName>
    </alternativeName>
</protein>